<name>D2A2Q9_TRICA</name>
<dbReference type="OMA" id="AGIWVEA"/>
<accession>D2A2Q9</accession>
<protein>
    <submittedName>
        <fullName evidence="2">Transposable element Tc3 transposase-like Protein</fullName>
    </submittedName>
</protein>
<evidence type="ECO:0000313" key="2">
    <source>
        <dbReference type="EMBL" id="EFA02765.1"/>
    </source>
</evidence>
<dbReference type="STRING" id="7070.D2A2Q9"/>
<dbReference type="InterPro" id="IPR038717">
    <property type="entry name" value="Tc1-like_DDE_dom"/>
</dbReference>
<evidence type="ECO:0000313" key="3">
    <source>
        <dbReference type="Proteomes" id="UP000007266"/>
    </source>
</evidence>
<dbReference type="PANTHER" id="PTHR23022">
    <property type="entry name" value="TRANSPOSABLE ELEMENT-RELATED"/>
    <property type="match status" value="1"/>
</dbReference>
<keyword evidence="3" id="KW-1185">Reference proteome</keyword>
<dbReference type="Pfam" id="PF13358">
    <property type="entry name" value="DDE_3"/>
    <property type="match status" value="1"/>
</dbReference>
<dbReference type="HOGENOM" id="CLU_033666_6_2_1"/>
<dbReference type="InterPro" id="IPR052338">
    <property type="entry name" value="Transposase_5"/>
</dbReference>
<gene>
    <name evidence="2" type="primary">GLEAN_08498</name>
    <name evidence="2" type="ORF">TcasGA2_TC008498</name>
</gene>
<dbReference type="GO" id="GO:0003676">
    <property type="term" value="F:nucleic acid binding"/>
    <property type="evidence" value="ECO:0007669"/>
    <property type="project" value="InterPro"/>
</dbReference>
<dbReference type="Gene3D" id="3.30.420.10">
    <property type="entry name" value="Ribonuclease H-like superfamily/Ribonuclease H"/>
    <property type="match status" value="1"/>
</dbReference>
<reference evidence="2 3" key="2">
    <citation type="journal article" date="2010" name="Nucleic Acids Res.">
        <title>BeetleBase in 2010: revisions to provide comprehensive genomic information for Tribolium castaneum.</title>
        <authorList>
            <person name="Kim H.S."/>
            <person name="Murphy T."/>
            <person name="Xia J."/>
            <person name="Caragea D."/>
            <person name="Park Y."/>
            <person name="Beeman R.W."/>
            <person name="Lorenzen M.D."/>
            <person name="Butcher S."/>
            <person name="Manak J.R."/>
            <person name="Brown S.J."/>
        </authorList>
    </citation>
    <scope>GENOME REANNOTATION</scope>
    <source>
        <strain evidence="2 3">Georgia GA2</strain>
    </source>
</reference>
<feature type="domain" description="Tc1-like transposase DDE" evidence="1">
    <location>
        <begin position="27"/>
        <end position="168"/>
    </location>
</feature>
<dbReference type="InterPro" id="IPR036397">
    <property type="entry name" value="RNaseH_sf"/>
</dbReference>
<dbReference type="eggNOG" id="ENOG502RZ9M">
    <property type="taxonomic scope" value="Eukaryota"/>
</dbReference>
<dbReference type="Proteomes" id="UP000007266">
    <property type="component" value="Linkage group 4"/>
</dbReference>
<reference evidence="2 3" key="1">
    <citation type="journal article" date="2008" name="Nature">
        <title>The genome of the model beetle and pest Tribolium castaneum.</title>
        <authorList>
            <consortium name="Tribolium Genome Sequencing Consortium"/>
            <person name="Richards S."/>
            <person name="Gibbs R.A."/>
            <person name="Weinstock G.M."/>
            <person name="Brown S.J."/>
            <person name="Denell R."/>
            <person name="Beeman R.W."/>
            <person name="Gibbs R."/>
            <person name="Beeman R.W."/>
            <person name="Brown S.J."/>
            <person name="Bucher G."/>
            <person name="Friedrich M."/>
            <person name="Grimmelikhuijzen C.J."/>
            <person name="Klingler M."/>
            <person name="Lorenzen M."/>
            <person name="Richards S."/>
            <person name="Roth S."/>
            <person name="Schroder R."/>
            <person name="Tautz D."/>
            <person name="Zdobnov E.M."/>
            <person name="Muzny D."/>
            <person name="Gibbs R.A."/>
            <person name="Weinstock G.M."/>
            <person name="Attaway T."/>
            <person name="Bell S."/>
            <person name="Buhay C.J."/>
            <person name="Chandrabose M.N."/>
            <person name="Chavez D."/>
            <person name="Clerk-Blankenburg K.P."/>
            <person name="Cree A."/>
            <person name="Dao M."/>
            <person name="Davis C."/>
            <person name="Chacko J."/>
            <person name="Dinh H."/>
            <person name="Dugan-Rocha S."/>
            <person name="Fowler G."/>
            <person name="Garner T.T."/>
            <person name="Garnes J."/>
            <person name="Gnirke A."/>
            <person name="Hawes A."/>
            <person name="Hernandez J."/>
            <person name="Hines S."/>
            <person name="Holder M."/>
            <person name="Hume J."/>
            <person name="Jhangiani S.N."/>
            <person name="Joshi V."/>
            <person name="Khan Z.M."/>
            <person name="Jackson L."/>
            <person name="Kovar C."/>
            <person name="Kowis A."/>
            <person name="Lee S."/>
            <person name="Lewis L.R."/>
            <person name="Margolis J."/>
            <person name="Morgan M."/>
            <person name="Nazareth L.V."/>
            <person name="Nguyen N."/>
            <person name="Okwuonu G."/>
            <person name="Parker D."/>
            <person name="Richards S."/>
            <person name="Ruiz S.J."/>
            <person name="Santibanez J."/>
            <person name="Savard J."/>
            <person name="Scherer S.E."/>
            <person name="Schneider B."/>
            <person name="Sodergren E."/>
            <person name="Tautz D."/>
            <person name="Vattahil S."/>
            <person name="Villasana D."/>
            <person name="White C.S."/>
            <person name="Wright R."/>
            <person name="Park Y."/>
            <person name="Beeman R.W."/>
            <person name="Lord J."/>
            <person name="Oppert B."/>
            <person name="Lorenzen M."/>
            <person name="Brown S."/>
            <person name="Wang L."/>
            <person name="Savard J."/>
            <person name="Tautz D."/>
            <person name="Richards S."/>
            <person name="Weinstock G."/>
            <person name="Gibbs R.A."/>
            <person name="Liu Y."/>
            <person name="Worley K."/>
            <person name="Weinstock G."/>
            <person name="Elsik C.G."/>
            <person name="Reese J.T."/>
            <person name="Elhaik E."/>
            <person name="Landan G."/>
            <person name="Graur D."/>
            <person name="Arensburger P."/>
            <person name="Atkinson P."/>
            <person name="Beeman R.W."/>
            <person name="Beidler J."/>
            <person name="Brown S.J."/>
            <person name="Demuth J.P."/>
            <person name="Drury D.W."/>
            <person name="Du Y.Z."/>
            <person name="Fujiwara H."/>
            <person name="Lorenzen M."/>
            <person name="Maselli V."/>
            <person name="Osanai M."/>
            <person name="Park Y."/>
            <person name="Robertson H.M."/>
            <person name="Tu Z."/>
            <person name="Wang J.J."/>
            <person name="Wang S."/>
            <person name="Richards S."/>
            <person name="Song H."/>
            <person name="Zhang L."/>
            <person name="Sodergren E."/>
            <person name="Werner D."/>
            <person name="Stanke M."/>
            <person name="Morgenstern B."/>
            <person name="Solovyev V."/>
            <person name="Kosarev P."/>
            <person name="Brown G."/>
            <person name="Chen H.C."/>
            <person name="Ermolaeva O."/>
            <person name="Hlavina W."/>
            <person name="Kapustin Y."/>
            <person name="Kiryutin B."/>
            <person name="Kitts P."/>
            <person name="Maglott D."/>
            <person name="Pruitt K."/>
            <person name="Sapojnikov V."/>
            <person name="Souvorov A."/>
            <person name="Mackey A.J."/>
            <person name="Waterhouse R.M."/>
            <person name="Wyder S."/>
            <person name="Zdobnov E.M."/>
            <person name="Zdobnov E.M."/>
            <person name="Wyder S."/>
            <person name="Kriventseva E.V."/>
            <person name="Kadowaki T."/>
            <person name="Bork P."/>
            <person name="Aranda M."/>
            <person name="Bao R."/>
            <person name="Beermann A."/>
            <person name="Berns N."/>
            <person name="Bolognesi R."/>
            <person name="Bonneton F."/>
            <person name="Bopp D."/>
            <person name="Brown S.J."/>
            <person name="Bucher G."/>
            <person name="Butts T."/>
            <person name="Chaumot A."/>
            <person name="Denell R.E."/>
            <person name="Ferrier D.E."/>
            <person name="Friedrich M."/>
            <person name="Gordon C.M."/>
            <person name="Jindra M."/>
            <person name="Klingler M."/>
            <person name="Lan Q."/>
            <person name="Lattorff H.M."/>
            <person name="Laudet V."/>
            <person name="von Levetsow C."/>
            <person name="Liu Z."/>
            <person name="Lutz R."/>
            <person name="Lynch J.A."/>
            <person name="da Fonseca R.N."/>
            <person name="Posnien N."/>
            <person name="Reuter R."/>
            <person name="Roth S."/>
            <person name="Savard J."/>
            <person name="Schinko J.B."/>
            <person name="Schmitt C."/>
            <person name="Schoppmeier M."/>
            <person name="Schroder R."/>
            <person name="Shippy T.D."/>
            <person name="Simonnet F."/>
            <person name="Marques-Souza H."/>
            <person name="Tautz D."/>
            <person name="Tomoyasu Y."/>
            <person name="Trauner J."/>
            <person name="Van der Zee M."/>
            <person name="Vervoort M."/>
            <person name="Wittkopp N."/>
            <person name="Wimmer E.A."/>
            <person name="Yang X."/>
            <person name="Jones A.K."/>
            <person name="Sattelle D.B."/>
            <person name="Ebert P.R."/>
            <person name="Nelson D."/>
            <person name="Scott J.G."/>
            <person name="Beeman R.W."/>
            <person name="Muthukrishnan S."/>
            <person name="Kramer K.J."/>
            <person name="Arakane Y."/>
            <person name="Beeman R.W."/>
            <person name="Zhu Q."/>
            <person name="Hogenkamp D."/>
            <person name="Dixit R."/>
            <person name="Oppert B."/>
            <person name="Jiang H."/>
            <person name="Zou Z."/>
            <person name="Marshall J."/>
            <person name="Elpidina E."/>
            <person name="Vinokurov K."/>
            <person name="Oppert C."/>
            <person name="Zou Z."/>
            <person name="Evans J."/>
            <person name="Lu Z."/>
            <person name="Zhao P."/>
            <person name="Sumathipala N."/>
            <person name="Altincicek B."/>
            <person name="Vilcinskas A."/>
            <person name="Williams M."/>
            <person name="Hultmark D."/>
            <person name="Hetru C."/>
            <person name="Jiang H."/>
            <person name="Grimmelikhuijzen C.J."/>
            <person name="Hauser F."/>
            <person name="Cazzamali G."/>
            <person name="Williamson M."/>
            <person name="Park Y."/>
            <person name="Li B."/>
            <person name="Tanaka Y."/>
            <person name="Predel R."/>
            <person name="Neupert S."/>
            <person name="Schachtner J."/>
            <person name="Verleyen P."/>
            <person name="Raible F."/>
            <person name="Bork P."/>
            <person name="Friedrich M."/>
            <person name="Walden K.K."/>
            <person name="Robertson H.M."/>
            <person name="Angeli S."/>
            <person name="Foret S."/>
            <person name="Bucher G."/>
            <person name="Schuetz S."/>
            <person name="Maleszka R."/>
            <person name="Wimmer E.A."/>
            <person name="Beeman R.W."/>
            <person name="Lorenzen M."/>
            <person name="Tomoyasu Y."/>
            <person name="Miller S.C."/>
            <person name="Grossmann D."/>
            <person name="Bucher G."/>
        </authorList>
    </citation>
    <scope>NUCLEOTIDE SEQUENCE [LARGE SCALE GENOMIC DNA]</scope>
    <source>
        <strain evidence="2 3">Georgia GA2</strain>
    </source>
</reference>
<dbReference type="AlphaFoldDB" id="D2A2Q9"/>
<dbReference type="InParanoid" id="D2A2Q9"/>
<dbReference type="PhylomeDB" id="D2A2Q9"/>
<proteinExistence type="predicted"/>
<organism evidence="2 3">
    <name type="scientific">Tribolium castaneum</name>
    <name type="common">Red flour beetle</name>
    <dbReference type="NCBI Taxonomy" id="7070"/>
    <lineage>
        <taxon>Eukaryota</taxon>
        <taxon>Metazoa</taxon>
        <taxon>Ecdysozoa</taxon>
        <taxon>Arthropoda</taxon>
        <taxon>Hexapoda</taxon>
        <taxon>Insecta</taxon>
        <taxon>Pterygota</taxon>
        <taxon>Neoptera</taxon>
        <taxon>Endopterygota</taxon>
        <taxon>Coleoptera</taxon>
        <taxon>Polyphaga</taxon>
        <taxon>Cucujiformia</taxon>
        <taxon>Tenebrionidae</taxon>
        <taxon>Tenebrionidae incertae sedis</taxon>
        <taxon>Tribolium</taxon>
    </lineage>
</organism>
<dbReference type="PANTHER" id="PTHR23022:SF135">
    <property type="entry name" value="SI:DKEY-77F5.3"/>
    <property type="match status" value="1"/>
</dbReference>
<evidence type="ECO:0000259" key="1">
    <source>
        <dbReference type="Pfam" id="PF13358"/>
    </source>
</evidence>
<sequence>MVEVFDMLLVLLGHWRQLCVEHFRGTDESRFSLRSPDGRRRVWRRQGERYSSVTVVQNENFWGGSVMVWAGIWVEAKTELFILQERSLNANNYISDILADYVVPFALVIGPEFLLMQDNARPHTARCVMQYLQEVGITTLEWPAMSPDMNPIEHAWDELGRRVRARPVRPKTLQELRQALVEEWENIDQNVIDISRYATTNSGID</sequence>
<dbReference type="EMBL" id="KQ971339">
    <property type="protein sequence ID" value="EFA02765.1"/>
    <property type="molecule type" value="Genomic_DNA"/>
</dbReference>